<dbReference type="EMBL" id="OUUZ01000008">
    <property type="protein sequence ID" value="SPQ21670.1"/>
    <property type="molecule type" value="Genomic_DNA"/>
</dbReference>
<protein>
    <submittedName>
        <fullName evidence="2">C5964359-326d-4f8d-a52c-bd8423b357e3</fullName>
    </submittedName>
</protein>
<name>A0A3S4C574_9PEZI</name>
<feature type="compositionally biased region" description="Acidic residues" evidence="1">
    <location>
        <begin position="213"/>
        <end position="222"/>
    </location>
</feature>
<dbReference type="AlphaFoldDB" id="A0A3S4C574"/>
<dbReference type="Proteomes" id="UP000289323">
    <property type="component" value="Unassembled WGS sequence"/>
</dbReference>
<feature type="compositionally biased region" description="Low complexity" evidence="1">
    <location>
        <begin position="223"/>
        <end position="232"/>
    </location>
</feature>
<feature type="region of interest" description="Disordered" evidence="1">
    <location>
        <begin position="181"/>
        <end position="248"/>
    </location>
</feature>
<feature type="compositionally biased region" description="Low complexity" evidence="1">
    <location>
        <begin position="12"/>
        <end position="22"/>
    </location>
</feature>
<feature type="compositionally biased region" description="Basic and acidic residues" evidence="1">
    <location>
        <begin position="181"/>
        <end position="194"/>
    </location>
</feature>
<evidence type="ECO:0000313" key="2">
    <source>
        <dbReference type="EMBL" id="SPQ21670.1"/>
    </source>
</evidence>
<accession>A0A3S4C574</accession>
<reference evidence="2 3" key="1">
    <citation type="submission" date="2018-04" db="EMBL/GenBank/DDBJ databases">
        <authorList>
            <person name="Huttner S."/>
            <person name="Dainat J."/>
        </authorList>
    </citation>
    <scope>NUCLEOTIDE SEQUENCE [LARGE SCALE GENOMIC DNA]</scope>
</reference>
<sequence length="414" mass="46312">MSSGAGRESRKGSLGSASSGIDSSRERQTVGTLLASIATCMTDALRILMFADKRHWGPDEFEQTRALEQALDEAKKDFQEMAPLVRGQFYYENDRTPESLHELLVLLTKFEFHTQNFRDWARQGGPINPAWARETAQLRRELHRAQCRAARRIFAAAQLDAAGGERCLGAVLVHRQQTRIEAERRDRSRRDRDGLPPWQAQQRQRQRQRGREEEEEDEEEEAVAVAGRAAGDSLDSEPGRTSASGRRGSLEELVPSCNAVGRFLRLGETHDAAFVCDFCEGHIVWPDLESMPSERTPLPPTAVTGYPHWQAKGVSAATGEEKTIVFAPLAIANHMPPEPGDWQAGLLCPYCEEDTYVDEGEDSSELRYVQDERGFPNLEKFREHLEWYHTALPIPPISALASALPSAASSCRVM</sequence>
<gene>
    <name evidence="2" type="ORF">TT172_LOCUS4089</name>
</gene>
<evidence type="ECO:0000256" key="1">
    <source>
        <dbReference type="SAM" id="MobiDB-lite"/>
    </source>
</evidence>
<evidence type="ECO:0000313" key="3">
    <source>
        <dbReference type="Proteomes" id="UP000289323"/>
    </source>
</evidence>
<proteinExistence type="predicted"/>
<feature type="region of interest" description="Disordered" evidence="1">
    <location>
        <begin position="1"/>
        <end position="25"/>
    </location>
</feature>
<organism evidence="2 3">
    <name type="scientific">Thermothielavioides terrestris</name>
    <dbReference type="NCBI Taxonomy" id="2587410"/>
    <lineage>
        <taxon>Eukaryota</taxon>
        <taxon>Fungi</taxon>
        <taxon>Dikarya</taxon>
        <taxon>Ascomycota</taxon>
        <taxon>Pezizomycotina</taxon>
        <taxon>Sordariomycetes</taxon>
        <taxon>Sordariomycetidae</taxon>
        <taxon>Sordariales</taxon>
        <taxon>Chaetomiaceae</taxon>
        <taxon>Thermothielavioides</taxon>
    </lineage>
</organism>